<dbReference type="SUPFAM" id="SSF52540">
    <property type="entry name" value="P-loop containing nucleoside triphosphate hydrolases"/>
    <property type="match status" value="1"/>
</dbReference>
<dbReference type="InterPro" id="IPR003593">
    <property type="entry name" value="AAA+_ATPase"/>
</dbReference>
<keyword evidence="16" id="KW-1185">Reference proteome</keyword>
<keyword evidence="5" id="KW-0067">ATP-binding</keyword>
<dbReference type="PANTHER" id="PTHR42781">
    <property type="entry name" value="SPERMIDINE/PUTRESCINE IMPORT ATP-BINDING PROTEIN POTA"/>
    <property type="match status" value="1"/>
</dbReference>
<evidence type="ECO:0000256" key="4">
    <source>
        <dbReference type="ARBA" id="ARBA00022741"/>
    </source>
</evidence>
<dbReference type="GO" id="GO:0016020">
    <property type="term" value="C:membrane"/>
    <property type="evidence" value="ECO:0007669"/>
    <property type="project" value="InterPro"/>
</dbReference>
<dbReference type="PANTHER" id="PTHR42781:SF4">
    <property type="entry name" value="SPERMIDINE_PUTRESCINE IMPORT ATP-BINDING PROTEIN POTA"/>
    <property type="match status" value="1"/>
</dbReference>
<dbReference type="InterPro" id="IPR003439">
    <property type="entry name" value="ABC_transporter-like_ATP-bd"/>
</dbReference>
<dbReference type="STRING" id="162209.IJ22_29610"/>
<name>A0A0U2VRF6_9BACL</name>
<feature type="domain" description="ABC transporter" evidence="14">
    <location>
        <begin position="3"/>
        <end position="235"/>
    </location>
</feature>
<comment type="subunit">
    <text evidence="10">The complex is composed of two ATP-binding proteins (OpuCA), two transmembrane proteins (OpuCB and OpuCD) and a solute-binding protein (OpuCC).</text>
</comment>
<dbReference type="GO" id="GO:0015418">
    <property type="term" value="F:ABC-type quaternary ammonium compound transporting activity"/>
    <property type="evidence" value="ECO:0007669"/>
    <property type="project" value="UniProtKB-EC"/>
</dbReference>
<dbReference type="Proteomes" id="UP000061660">
    <property type="component" value="Chromosome"/>
</dbReference>
<evidence type="ECO:0000313" key="16">
    <source>
        <dbReference type="Proteomes" id="UP000061660"/>
    </source>
</evidence>
<keyword evidence="4" id="KW-0547">Nucleotide-binding</keyword>
<evidence type="ECO:0000256" key="10">
    <source>
        <dbReference type="ARBA" id="ARBA00063934"/>
    </source>
</evidence>
<feature type="region of interest" description="Disordered" evidence="13">
    <location>
        <begin position="266"/>
        <end position="285"/>
    </location>
</feature>
<organism evidence="15 16">
    <name type="scientific">Paenibacillus naphthalenovorans</name>
    <dbReference type="NCBI Taxonomy" id="162209"/>
    <lineage>
        <taxon>Bacteria</taxon>
        <taxon>Bacillati</taxon>
        <taxon>Bacillota</taxon>
        <taxon>Bacilli</taxon>
        <taxon>Bacillales</taxon>
        <taxon>Paenibacillaceae</taxon>
        <taxon>Paenibacillus</taxon>
    </lineage>
</organism>
<protein>
    <recommendedName>
        <fullName evidence="12">Carnitine transport ATP-binding protein OpuCA</fullName>
        <ecNumber evidence="11">7.6.2.9</ecNumber>
    </recommendedName>
</protein>
<evidence type="ECO:0000256" key="5">
    <source>
        <dbReference type="ARBA" id="ARBA00022840"/>
    </source>
</evidence>
<dbReference type="RefSeq" id="WP_062409307.1">
    <property type="nucleotide sequence ID" value="NZ_CP013652.1"/>
</dbReference>
<evidence type="ECO:0000256" key="8">
    <source>
        <dbReference type="ARBA" id="ARBA00023136"/>
    </source>
</evidence>
<keyword evidence="6" id="KW-0408">Iron</keyword>
<evidence type="ECO:0000256" key="6">
    <source>
        <dbReference type="ARBA" id="ARBA00023004"/>
    </source>
</evidence>
<evidence type="ECO:0000256" key="7">
    <source>
        <dbReference type="ARBA" id="ARBA00023065"/>
    </source>
</evidence>
<evidence type="ECO:0000256" key="12">
    <source>
        <dbReference type="ARBA" id="ARBA00070305"/>
    </source>
</evidence>
<dbReference type="PROSITE" id="PS50893">
    <property type="entry name" value="ABC_TRANSPORTER_2"/>
    <property type="match status" value="1"/>
</dbReference>
<feature type="region of interest" description="Disordered" evidence="13">
    <location>
        <begin position="348"/>
        <end position="373"/>
    </location>
</feature>
<dbReference type="PROSITE" id="PS00211">
    <property type="entry name" value="ABC_TRANSPORTER_1"/>
    <property type="match status" value="1"/>
</dbReference>
<evidence type="ECO:0000259" key="14">
    <source>
        <dbReference type="PROSITE" id="PS50893"/>
    </source>
</evidence>
<dbReference type="PATRIC" id="fig|162209.4.peg.3158"/>
<keyword evidence="1" id="KW-0813">Transport</keyword>
<evidence type="ECO:0000256" key="9">
    <source>
        <dbReference type="ARBA" id="ARBA00052482"/>
    </source>
</evidence>
<dbReference type="InterPro" id="IPR015853">
    <property type="entry name" value="ABC_transpr_FbpC"/>
</dbReference>
<dbReference type="Pfam" id="PF00005">
    <property type="entry name" value="ABC_tran"/>
    <property type="match status" value="1"/>
</dbReference>
<keyword evidence="2" id="KW-1003">Cell membrane</keyword>
<evidence type="ECO:0000256" key="2">
    <source>
        <dbReference type="ARBA" id="ARBA00022475"/>
    </source>
</evidence>
<evidence type="ECO:0000313" key="15">
    <source>
        <dbReference type="EMBL" id="ALS23334.1"/>
    </source>
</evidence>
<reference evidence="16" key="1">
    <citation type="submission" date="2015-12" db="EMBL/GenBank/DDBJ databases">
        <title>Complete genome sequences of two moderately thermophilic Paenibacillus species.</title>
        <authorList>
            <person name="Butler R.III."/>
            <person name="Wang J."/>
            <person name="Stark B.C."/>
            <person name="Pombert J.-F."/>
        </authorList>
    </citation>
    <scope>NUCLEOTIDE SEQUENCE [LARGE SCALE GENOMIC DNA]</scope>
    <source>
        <strain evidence="16">32O-Y</strain>
    </source>
</reference>
<dbReference type="GO" id="GO:0016887">
    <property type="term" value="F:ATP hydrolysis activity"/>
    <property type="evidence" value="ECO:0007669"/>
    <property type="project" value="InterPro"/>
</dbReference>
<dbReference type="FunFam" id="3.40.50.300:FF:000425">
    <property type="entry name" value="Probable ABC transporter, ATP-binding subunit"/>
    <property type="match status" value="1"/>
</dbReference>
<keyword evidence="3" id="KW-0410">Iron transport</keyword>
<reference evidence="15 16" key="2">
    <citation type="journal article" date="2016" name="Genome Announc.">
        <title>Complete Genome Sequences of Two Interactive Moderate Thermophiles, Paenibacillus napthalenovorans 32O-Y and Paenibacillus sp. 32O-W.</title>
        <authorList>
            <person name="Butler R.R.III."/>
            <person name="Wang J."/>
            <person name="Stark B.C."/>
            <person name="Pombert J.F."/>
        </authorList>
    </citation>
    <scope>NUCLEOTIDE SEQUENCE [LARGE SCALE GENOMIC DNA]</scope>
    <source>
        <strain evidence="15 16">32O-Y</strain>
    </source>
</reference>
<dbReference type="OrthoDB" id="9802264at2"/>
<dbReference type="KEGG" id="pnp:IJ22_29610"/>
<evidence type="ECO:0000256" key="3">
    <source>
        <dbReference type="ARBA" id="ARBA00022496"/>
    </source>
</evidence>
<sequence>MQIHIQGLTKNYAKSRGITGIDLLLPQRGLTAIVGPSGCGKTTLLRTLAGFLQPDSGSIHFGERDVTRATPQERGAAMVFQNYALWPHMSVFDNVAYGLKLRKIPPKEREEKVFDVLRRVEIDLTEVRKRKPQQYSGGQQQRIALARALVVQPDLLLMDEPLSNLDAKVRQRLRVEIRSIQQAFGITALYVTHDQEEALSMADYVVVMNEGRIEQAGTPEEVYRKPATYFTAQFLGESHTLQVMRDGKRSRLVLRSDDAKLIPVNSHEERGATGAEAHLPASGGLPQVRREDGGVLFLGEVKSRLFVGSAYRHMVTVNGQTVFVDDEAAQPEGTYWIRIPDDKAYWFEETEERNETGGKENAQGDEDKEVRSA</sequence>
<dbReference type="AlphaFoldDB" id="A0A0U2VRF6"/>
<accession>A0A0U2VRF6</accession>
<evidence type="ECO:0000256" key="13">
    <source>
        <dbReference type="SAM" id="MobiDB-lite"/>
    </source>
</evidence>
<keyword evidence="7" id="KW-0406">Ion transport</keyword>
<evidence type="ECO:0000256" key="1">
    <source>
        <dbReference type="ARBA" id="ARBA00022448"/>
    </source>
</evidence>
<dbReference type="Gene3D" id="3.40.50.300">
    <property type="entry name" value="P-loop containing nucleotide triphosphate hydrolases"/>
    <property type="match status" value="1"/>
</dbReference>
<evidence type="ECO:0000256" key="11">
    <source>
        <dbReference type="ARBA" id="ARBA00066388"/>
    </source>
</evidence>
<dbReference type="SMART" id="SM00382">
    <property type="entry name" value="AAA"/>
    <property type="match status" value="1"/>
</dbReference>
<dbReference type="InterPro" id="IPR050093">
    <property type="entry name" value="ABC_SmlMolc_Importer"/>
</dbReference>
<dbReference type="InterPro" id="IPR017871">
    <property type="entry name" value="ABC_transporter-like_CS"/>
</dbReference>
<comment type="catalytic activity">
    <reaction evidence="9">
        <text>a quaternary ammonium(out) + ATP + H2O = a quaternary ammonium(in) + ADP + phosphate + H(+)</text>
        <dbReference type="Rhea" id="RHEA:11036"/>
        <dbReference type="ChEBI" id="CHEBI:15377"/>
        <dbReference type="ChEBI" id="CHEBI:15378"/>
        <dbReference type="ChEBI" id="CHEBI:30616"/>
        <dbReference type="ChEBI" id="CHEBI:35267"/>
        <dbReference type="ChEBI" id="CHEBI:43474"/>
        <dbReference type="ChEBI" id="CHEBI:456216"/>
        <dbReference type="EC" id="7.6.2.9"/>
    </reaction>
</comment>
<dbReference type="InterPro" id="IPR027417">
    <property type="entry name" value="P-loop_NTPase"/>
</dbReference>
<dbReference type="EC" id="7.6.2.9" evidence="11"/>
<dbReference type="CDD" id="cd03259">
    <property type="entry name" value="ABC_Carb_Solutes_like"/>
    <property type="match status" value="1"/>
</dbReference>
<gene>
    <name evidence="15" type="ORF">IJ22_29610</name>
</gene>
<keyword evidence="8" id="KW-0472">Membrane</keyword>
<dbReference type="GO" id="GO:0015408">
    <property type="term" value="F:ABC-type ferric iron transporter activity"/>
    <property type="evidence" value="ECO:0007669"/>
    <property type="project" value="InterPro"/>
</dbReference>
<proteinExistence type="predicted"/>
<dbReference type="GO" id="GO:0005524">
    <property type="term" value="F:ATP binding"/>
    <property type="evidence" value="ECO:0007669"/>
    <property type="project" value="UniProtKB-KW"/>
</dbReference>
<dbReference type="EMBL" id="CP013652">
    <property type="protein sequence ID" value="ALS23334.1"/>
    <property type="molecule type" value="Genomic_DNA"/>
</dbReference>